<reference evidence="1 2" key="1">
    <citation type="submission" date="2016-07" db="EMBL/GenBank/DDBJ databases">
        <title>Draft genome of Scalindua rubra, obtained from a brine-seawater interface in the Red Sea, sheds light on salt adaptation in anammox bacteria.</title>
        <authorList>
            <person name="Speth D.R."/>
            <person name="Lagkouvardos I."/>
            <person name="Wang Y."/>
            <person name="Qian P.-Y."/>
            <person name="Dutilh B.E."/>
            <person name="Jetten M.S."/>
        </authorList>
    </citation>
    <scope>NUCLEOTIDE SEQUENCE [LARGE SCALE GENOMIC DNA]</scope>
    <source>
        <strain evidence="1">BSI-1</strain>
    </source>
</reference>
<gene>
    <name evidence="1" type="ORF">SCARUB_05220</name>
</gene>
<sequence>MYFLIICEKKHLYYETFDDRESLEEHINSRKSFFHKKFKNHQAYIVKGEEIFTAKKHIDAIHIHSGDKHLGDNSEKGLSTDKLP</sequence>
<dbReference type="EMBL" id="MAYW01000415">
    <property type="protein sequence ID" value="ODS29678.1"/>
    <property type="molecule type" value="Genomic_DNA"/>
</dbReference>
<comment type="caution">
    <text evidence="1">The sequence shown here is derived from an EMBL/GenBank/DDBJ whole genome shotgun (WGS) entry which is preliminary data.</text>
</comment>
<dbReference type="Proteomes" id="UP000094056">
    <property type="component" value="Unassembled WGS sequence"/>
</dbReference>
<accession>A0A1E3X264</accession>
<proteinExistence type="predicted"/>
<dbReference type="AlphaFoldDB" id="A0A1E3X264"/>
<protein>
    <submittedName>
        <fullName evidence="1">Uncharacterized protein</fullName>
    </submittedName>
</protein>
<name>A0A1E3X264_9BACT</name>
<evidence type="ECO:0000313" key="1">
    <source>
        <dbReference type="EMBL" id="ODS29678.1"/>
    </source>
</evidence>
<organism evidence="1 2">
    <name type="scientific">Candidatus Scalindua rubra</name>
    <dbReference type="NCBI Taxonomy" id="1872076"/>
    <lineage>
        <taxon>Bacteria</taxon>
        <taxon>Pseudomonadati</taxon>
        <taxon>Planctomycetota</taxon>
        <taxon>Candidatus Brocadiia</taxon>
        <taxon>Candidatus Brocadiales</taxon>
        <taxon>Candidatus Scalinduaceae</taxon>
        <taxon>Candidatus Scalindua</taxon>
    </lineage>
</organism>
<evidence type="ECO:0000313" key="2">
    <source>
        <dbReference type="Proteomes" id="UP000094056"/>
    </source>
</evidence>